<name>A0A450T9C4_9GAMM</name>
<dbReference type="EMBL" id="CAADFD010000081">
    <property type="protein sequence ID" value="VFJ63296.1"/>
    <property type="molecule type" value="Genomic_DNA"/>
</dbReference>
<gene>
    <name evidence="1" type="ORF">BECKFW1821B_GA0114236_108113</name>
</gene>
<reference evidence="1" key="1">
    <citation type="submission" date="2019-02" db="EMBL/GenBank/DDBJ databases">
        <authorList>
            <person name="Gruber-Vodicka R. H."/>
            <person name="Seah K. B. B."/>
        </authorList>
    </citation>
    <scope>NUCLEOTIDE SEQUENCE</scope>
    <source>
        <strain evidence="1">BECK_BZ106</strain>
    </source>
</reference>
<proteinExistence type="predicted"/>
<protein>
    <submittedName>
        <fullName evidence="1">Uncharacterized protein</fullName>
    </submittedName>
</protein>
<organism evidence="1">
    <name type="scientific">Candidatus Kentrum sp. FW</name>
    <dbReference type="NCBI Taxonomy" id="2126338"/>
    <lineage>
        <taxon>Bacteria</taxon>
        <taxon>Pseudomonadati</taxon>
        <taxon>Pseudomonadota</taxon>
        <taxon>Gammaproteobacteria</taxon>
        <taxon>Candidatus Kentrum</taxon>
    </lineage>
</organism>
<sequence length="104" mass="11597">MFGWSRLFMYRLVWWKRSVFPGIAELYSASLGFLRIFAEYNSAIPDCPKRIGTELNSPASKVRGAASLDLKIYLEIIGKVINPMSKIFISHASADTPTALAIAK</sequence>
<accession>A0A450T9C4</accession>
<dbReference type="AlphaFoldDB" id="A0A450T9C4"/>
<evidence type="ECO:0000313" key="1">
    <source>
        <dbReference type="EMBL" id="VFJ63296.1"/>
    </source>
</evidence>